<accession>A0A6M3KSQ3</accession>
<reference evidence="2" key="1">
    <citation type="submission" date="2020-03" db="EMBL/GenBank/DDBJ databases">
        <title>The deep terrestrial virosphere.</title>
        <authorList>
            <person name="Holmfeldt K."/>
            <person name="Nilsson E."/>
            <person name="Simone D."/>
            <person name="Lopez-Fernandez M."/>
            <person name="Wu X."/>
            <person name="de Brujin I."/>
            <person name="Lundin D."/>
            <person name="Andersson A."/>
            <person name="Bertilsson S."/>
            <person name="Dopson M."/>
        </authorList>
    </citation>
    <scope>NUCLEOTIDE SEQUENCE</scope>
    <source>
        <strain evidence="1">MM415A01952</strain>
        <strain evidence="2">MM415B02267</strain>
        <strain evidence="3">TM448B03997</strain>
    </source>
</reference>
<name>A0A6M3KSQ3_9ZZZZ</name>
<dbReference type="EMBL" id="MT142113">
    <property type="protein sequence ID" value="QJA74678.1"/>
    <property type="molecule type" value="Genomic_DNA"/>
</dbReference>
<organism evidence="2">
    <name type="scientific">viral metagenome</name>
    <dbReference type="NCBI Taxonomy" id="1070528"/>
    <lineage>
        <taxon>unclassified sequences</taxon>
        <taxon>metagenomes</taxon>
        <taxon>organismal metagenomes</taxon>
    </lineage>
</organism>
<evidence type="ECO:0000313" key="1">
    <source>
        <dbReference type="EMBL" id="QJA74678.1"/>
    </source>
</evidence>
<evidence type="ECO:0000313" key="2">
    <source>
        <dbReference type="EMBL" id="QJA85173.1"/>
    </source>
</evidence>
<gene>
    <name evidence="1" type="ORF">MM415A01952_0019</name>
    <name evidence="2" type="ORF">MM415B02267_0020</name>
    <name evidence="3" type="ORF">TM448B03997_0012</name>
</gene>
<protein>
    <submittedName>
        <fullName evidence="2">Uncharacterized protein</fullName>
    </submittedName>
</protein>
<dbReference type="EMBL" id="MT145053">
    <property type="protein sequence ID" value="QJI03046.1"/>
    <property type="molecule type" value="Genomic_DNA"/>
</dbReference>
<dbReference type="EMBL" id="MT142558">
    <property type="protein sequence ID" value="QJA85173.1"/>
    <property type="molecule type" value="Genomic_DNA"/>
</dbReference>
<sequence length="74" mass="9066">MNDKDKLDKIDMQILDIEKLELIRIVGNYAQYDPKNIHDPELIRIINESRKYLIRLLELVNKEYEEEYEELRCK</sequence>
<evidence type="ECO:0000313" key="3">
    <source>
        <dbReference type="EMBL" id="QJI03046.1"/>
    </source>
</evidence>
<dbReference type="AlphaFoldDB" id="A0A6M3KSQ3"/>
<proteinExistence type="predicted"/>